<feature type="signal peptide" evidence="2">
    <location>
        <begin position="1"/>
        <end position="29"/>
    </location>
</feature>
<feature type="chain" id="PRO_5016375548" description="Keratin associated protein" evidence="2">
    <location>
        <begin position="30"/>
        <end position="82"/>
    </location>
</feature>
<evidence type="ECO:0008006" key="5">
    <source>
        <dbReference type="Google" id="ProtNLM"/>
    </source>
</evidence>
<organism evidence="3 4">
    <name type="scientific">Mycolicibacterium moriokaense</name>
    <dbReference type="NCBI Taxonomy" id="39691"/>
    <lineage>
        <taxon>Bacteria</taxon>
        <taxon>Bacillati</taxon>
        <taxon>Actinomycetota</taxon>
        <taxon>Actinomycetes</taxon>
        <taxon>Mycobacteriales</taxon>
        <taxon>Mycobacteriaceae</taxon>
        <taxon>Mycolicibacterium</taxon>
    </lineage>
</organism>
<sequence>MRVRHRMFLPLLAAGAVATTIAGTPVAGADSPSGAQPTCYQSGPGTQCQTPGNVQFNDAPPPVSFYPYGGEAGLLGGGGGRG</sequence>
<feature type="region of interest" description="Disordered" evidence="1">
    <location>
        <begin position="26"/>
        <end position="46"/>
    </location>
</feature>
<evidence type="ECO:0000313" key="4">
    <source>
        <dbReference type="Proteomes" id="UP000247781"/>
    </source>
</evidence>
<name>A0A318HHZ7_9MYCO</name>
<keyword evidence="2" id="KW-0732">Signal</keyword>
<evidence type="ECO:0000256" key="2">
    <source>
        <dbReference type="SAM" id="SignalP"/>
    </source>
</evidence>
<dbReference type="Proteomes" id="UP000247781">
    <property type="component" value="Unassembled WGS sequence"/>
</dbReference>
<feature type="compositionally biased region" description="Polar residues" evidence="1">
    <location>
        <begin position="33"/>
        <end position="46"/>
    </location>
</feature>
<evidence type="ECO:0000313" key="3">
    <source>
        <dbReference type="EMBL" id="PXX07340.1"/>
    </source>
</evidence>
<keyword evidence="4" id="KW-1185">Reference proteome</keyword>
<proteinExistence type="predicted"/>
<dbReference type="RefSeq" id="WP_235658416.1">
    <property type="nucleotide sequence ID" value="NZ_QJJU01000011.1"/>
</dbReference>
<comment type="caution">
    <text evidence="3">The sequence shown here is derived from an EMBL/GenBank/DDBJ whole genome shotgun (WGS) entry which is preliminary data.</text>
</comment>
<reference evidence="4" key="1">
    <citation type="submission" date="2018-05" db="EMBL/GenBank/DDBJ databases">
        <authorList>
            <person name="Deangelis K."/>
            <person name="Huntemann M."/>
            <person name="Clum A."/>
            <person name="Pillay M."/>
            <person name="Palaniappan K."/>
            <person name="Varghese N."/>
            <person name="Mikhailova N."/>
            <person name="Stamatis D."/>
            <person name="Reddy T."/>
            <person name="Daum C."/>
            <person name="Shapiro N."/>
            <person name="Ivanova N."/>
            <person name="Kyrpides N."/>
            <person name="Woyke T."/>
        </authorList>
    </citation>
    <scope>NUCLEOTIDE SEQUENCE [LARGE SCALE GENOMIC DNA]</scope>
    <source>
        <strain evidence="4">GAS496</strain>
    </source>
</reference>
<protein>
    <recommendedName>
        <fullName evidence="5">Keratin associated protein</fullName>
    </recommendedName>
</protein>
<reference evidence="3 4" key="2">
    <citation type="submission" date="2018-06" db="EMBL/GenBank/DDBJ databases">
        <title>Sequencing of bacterial isolates from soil warming experiment in Harvard Forest, Massachusetts, USA.</title>
        <authorList>
            <person name="Deangelis K.PhD."/>
        </authorList>
    </citation>
    <scope>NUCLEOTIDE SEQUENCE [LARGE SCALE GENOMIC DNA]</scope>
    <source>
        <strain evidence="3 4">GAS496</strain>
    </source>
</reference>
<evidence type="ECO:0000256" key="1">
    <source>
        <dbReference type="SAM" id="MobiDB-lite"/>
    </source>
</evidence>
<dbReference type="AlphaFoldDB" id="A0A318HHZ7"/>
<dbReference type="EMBL" id="QJJU01000011">
    <property type="protein sequence ID" value="PXX07340.1"/>
    <property type="molecule type" value="Genomic_DNA"/>
</dbReference>
<accession>A0A318HHZ7</accession>
<gene>
    <name evidence="3" type="ORF">C8E89_111124</name>
</gene>